<protein>
    <submittedName>
        <fullName evidence="4">Acyltransferase</fullName>
    </submittedName>
</protein>
<feature type="transmembrane region" description="Helical" evidence="2">
    <location>
        <begin position="221"/>
        <end position="239"/>
    </location>
</feature>
<dbReference type="RefSeq" id="WP_344627895.1">
    <property type="nucleotide sequence ID" value="NZ_BAAALD010000125.1"/>
</dbReference>
<evidence type="ECO:0000313" key="4">
    <source>
        <dbReference type="EMBL" id="GAA1121461.1"/>
    </source>
</evidence>
<proteinExistence type="predicted"/>
<sequence length="437" mass="47696">MTAPAHSGYSPPGAGPSAGAPAPVPVPVPVPAPVPAPGSGSGAAPGSGVAPGQEAARPAPGRDRYLDLLRALALVRVVFLHMFAWTWLPIVFPSMGVMFALAGSLMARSLSRPALSVIRGRLRRLLPPLWLMGAIAVPGMLLQGWTAAGSGHSVAGWWGRMLLWILPIADPPYAEHLPGVHGLLDTYWGEHAAGPLWYLRAYLWFVLISPLVLPLLRRVPWLVVPVPMLFCVVLETGWVDLRPELYSIVDGLAIYGSCWLLGMAYQEGVLARIPRFLVPSITPFVMAAVLWWTLNGTNDTGGPNTLEDSTLGQAVWSFGYVLILLNAAPNWQEWPQALRRWSGWIGLLNSRAVTVYLWHNLAITAAIGLIGLTWGVPLLAENVPWLLDSEWLAMAFAWPLIGLCIVAFGWVEDLAAKRRPRLFPYPRQPRASRARHR</sequence>
<keyword evidence="2" id="KW-0472">Membrane</keyword>
<keyword evidence="4" id="KW-0012">Acyltransferase</keyword>
<dbReference type="Proteomes" id="UP001499987">
    <property type="component" value="Unassembled WGS sequence"/>
</dbReference>
<feature type="transmembrane region" description="Helical" evidence="2">
    <location>
        <begin position="353"/>
        <end position="379"/>
    </location>
</feature>
<feature type="transmembrane region" description="Helical" evidence="2">
    <location>
        <begin position="276"/>
        <end position="294"/>
    </location>
</feature>
<feature type="compositionally biased region" description="Pro residues" evidence="1">
    <location>
        <begin position="22"/>
        <end position="36"/>
    </location>
</feature>
<reference evidence="5" key="1">
    <citation type="journal article" date="2019" name="Int. J. Syst. Evol. Microbiol.">
        <title>The Global Catalogue of Microorganisms (GCM) 10K type strain sequencing project: providing services to taxonomists for standard genome sequencing and annotation.</title>
        <authorList>
            <consortium name="The Broad Institute Genomics Platform"/>
            <consortium name="The Broad Institute Genome Sequencing Center for Infectious Disease"/>
            <person name="Wu L."/>
            <person name="Ma J."/>
        </authorList>
    </citation>
    <scope>NUCLEOTIDE SEQUENCE [LARGE SCALE GENOMIC DNA]</scope>
    <source>
        <strain evidence="5">JCM 13002</strain>
    </source>
</reference>
<feature type="transmembrane region" description="Helical" evidence="2">
    <location>
        <begin position="245"/>
        <end position="264"/>
    </location>
</feature>
<feature type="transmembrane region" description="Helical" evidence="2">
    <location>
        <begin position="314"/>
        <end position="332"/>
    </location>
</feature>
<comment type="caution">
    <text evidence="4">The sequence shown here is derived from an EMBL/GenBank/DDBJ whole genome shotgun (WGS) entry which is preliminary data.</text>
</comment>
<feature type="transmembrane region" description="Helical" evidence="2">
    <location>
        <begin position="197"/>
        <end position="216"/>
    </location>
</feature>
<feature type="domain" description="Acyltransferase 3" evidence="3">
    <location>
        <begin position="64"/>
        <end position="392"/>
    </location>
</feature>
<feature type="compositionally biased region" description="Low complexity" evidence="1">
    <location>
        <begin position="1"/>
        <end position="21"/>
    </location>
</feature>
<dbReference type="InterPro" id="IPR002656">
    <property type="entry name" value="Acyl_transf_3_dom"/>
</dbReference>
<feature type="transmembrane region" description="Helical" evidence="2">
    <location>
        <begin position="90"/>
        <end position="107"/>
    </location>
</feature>
<keyword evidence="4" id="KW-0808">Transferase</keyword>
<organism evidence="4 5">
    <name type="scientific">Kitasatospora arboriphila</name>
    <dbReference type="NCBI Taxonomy" id="258052"/>
    <lineage>
        <taxon>Bacteria</taxon>
        <taxon>Bacillati</taxon>
        <taxon>Actinomycetota</taxon>
        <taxon>Actinomycetes</taxon>
        <taxon>Kitasatosporales</taxon>
        <taxon>Streptomycetaceae</taxon>
        <taxon>Kitasatospora</taxon>
    </lineage>
</organism>
<name>A0ABP4ENQ6_9ACTN</name>
<dbReference type="Pfam" id="PF01757">
    <property type="entry name" value="Acyl_transf_3"/>
    <property type="match status" value="1"/>
</dbReference>
<dbReference type="EMBL" id="BAAALD010000125">
    <property type="protein sequence ID" value="GAA1121461.1"/>
    <property type="molecule type" value="Genomic_DNA"/>
</dbReference>
<feature type="transmembrane region" description="Helical" evidence="2">
    <location>
        <begin position="391"/>
        <end position="411"/>
    </location>
</feature>
<feature type="region of interest" description="Disordered" evidence="1">
    <location>
        <begin position="1"/>
        <end position="58"/>
    </location>
</feature>
<feature type="transmembrane region" description="Helical" evidence="2">
    <location>
        <begin position="128"/>
        <end position="148"/>
    </location>
</feature>
<evidence type="ECO:0000313" key="5">
    <source>
        <dbReference type="Proteomes" id="UP001499987"/>
    </source>
</evidence>
<gene>
    <name evidence="4" type="ORF">GCM10009663_71310</name>
</gene>
<evidence type="ECO:0000259" key="3">
    <source>
        <dbReference type="Pfam" id="PF01757"/>
    </source>
</evidence>
<evidence type="ECO:0000256" key="1">
    <source>
        <dbReference type="SAM" id="MobiDB-lite"/>
    </source>
</evidence>
<keyword evidence="5" id="KW-1185">Reference proteome</keyword>
<dbReference type="GO" id="GO:0016746">
    <property type="term" value="F:acyltransferase activity"/>
    <property type="evidence" value="ECO:0007669"/>
    <property type="project" value="UniProtKB-KW"/>
</dbReference>
<accession>A0ABP4ENQ6</accession>
<evidence type="ECO:0000256" key="2">
    <source>
        <dbReference type="SAM" id="Phobius"/>
    </source>
</evidence>
<keyword evidence="2" id="KW-1133">Transmembrane helix</keyword>
<keyword evidence="2" id="KW-0812">Transmembrane</keyword>